<evidence type="ECO:0000313" key="3">
    <source>
        <dbReference type="EMBL" id="KIW07636.1"/>
    </source>
</evidence>
<accession>A0A0D1XXW5</accession>
<protein>
    <submittedName>
        <fullName evidence="3">Uncharacterized protein</fullName>
    </submittedName>
</protein>
<dbReference type="PANTHER" id="PTHR32470">
    <property type="entry name" value="ADH DEHYDROGENASE [UBIQUINONE] 1 ALPHA SUBCOMPLEX ASSEMBLY FACTOR 2"/>
    <property type="match status" value="1"/>
</dbReference>
<dbReference type="InterPro" id="IPR052618">
    <property type="entry name" value="ComplexI_NDUFA12"/>
</dbReference>
<dbReference type="AlphaFoldDB" id="A0A0D1XXW5"/>
<dbReference type="STRING" id="253628.A0A0D1XXW5"/>
<dbReference type="GO" id="GO:0032981">
    <property type="term" value="P:mitochondrial respiratory chain complex I assembly"/>
    <property type="evidence" value="ECO:0007669"/>
    <property type="project" value="TreeGrafter"/>
</dbReference>
<dbReference type="EMBL" id="KN847532">
    <property type="protein sequence ID" value="KIW07636.1"/>
    <property type="molecule type" value="Genomic_DNA"/>
</dbReference>
<dbReference type="PANTHER" id="PTHR32470:SF2">
    <property type="entry name" value="NADH DEHYDROGENASE [UBIQUINONE] 1 ALPHA SUBCOMPLEX ASSEMBLY FACTOR 2"/>
    <property type="match status" value="1"/>
</dbReference>
<dbReference type="HOGENOM" id="CLU_067876_0_0_1"/>
<organism evidence="3 4">
    <name type="scientific">Verruconis gallopava</name>
    <dbReference type="NCBI Taxonomy" id="253628"/>
    <lineage>
        <taxon>Eukaryota</taxon>
        <taxon>Fungi</taxon>
        <taxon>Dikarya</taxon>
        <taxon>Ascomycota</taxon>
        <taxon>Pezizomycotina</taxon>
        <taxon>Dothideomycetes</taxon>
        <taxon>Pleosporomycetidae</taxon>
        <taxon>Venturiales</taxon>
        <taxon>Sympoventuriaceae</taxon>
        <taxon>Verruconis</taxon>
    </lineage>
</organism>
<evidence type="ECO:0000256" key="2">
    <source>
        <dbReference type="SAM" id="MobiDB-lite"/>
    </source>
</evidence>
<dbReference type="GO" id="GO:0005739">
    <property type="term" value="C:mitochondrion"/>
    <property type="evidence" value="ECO:0007669"/>
    <property type="project" value="TreeGrafter"/>
</dbReference>
<dbReference type="Proteomes" id="UP000053259">
    <property type="component" value="Unassembled WGS sequence"/>
</dbReference>
<name>A0A0D1XXW5_9PEZI</name>
<feature type="region of interest" description="Disordered" evidence="2">
    <location>
        <begin position="193"/>
        <end position="295"/>
    </location>
</feature>
<dbReference type="InParanoid" id="A0A0D1XXW5"/>
<evidence type="ECO:0000256" key="1">
    <source>
        <dbReference type="ARBA" id="ARBA00007355"/>
    </source>
</evidence>
<evidence type="ECO:0000313" key="4">
    <source>
        <dbReference type="Proteomes" id="UP000053259"/>
    </source>
</evidence>
<dbReference type="VEuPathDB" id="FungiDB:PV09_01580"/>
<keyword evidence="4" id="KW-1185">Reference proteome</keyword>
<dbReference type="Pfam" id="PF05071">
    <property type="entry name" value="NDUFA12"/>
    <property type="match status" value="1"/>
</dbReference>
<dbReference type="GO" id="GO:0045271">
    <property type="term" value="C:respiratory chain complex I"/>
    <property type="evidence" value="ECO:0007669"/>
    <property type="project" value="InterPro"/>
</dbReference>
<dbReference type="OrthoDB" id="10255576at2759"/>
<feature type="compositionally biased region" description="Basic and acidic residues" evidence="2">
    <location>
        <begin position="231"/>
        <end position="240"/>
    </location>
</feature>
<gene>
    <name evidence="3" type="ORF">PV09_01580</name>
</gene>
<dbReference type="GeneID" id="27309553"/>
<dbReference type="InterPro" id="IPR007763">
    <property type="entry name" value="NDUFA12"/>
</dbReference>
<feature type="compositionally biased region" description="Basic and acidic residues" evidence="2">
    <location>
        <begin position="267"/>
        <end position="281"/>
    </location>
</feature>
<proteinExistence type="inferred from homology"/>
<reference evidence="3 4" key="1">
    <citation type="submission" date="2015-01" db="EMBL/GenBank/DDBJ databases">
        <title>The Genome Sequence of Ochroconis gallopava CBS43764.</title>
        <authorList>
            <consortium name="The Broad Institute Genomics Platform"/>
            <person name="Cuomo C."/>
            <person name="de Hoog S."/>
            <person name="Gorbushina A."/>
            <person name="Stielow B."/>
            <person name="Teixiera M."/>
            <person name="Abouelleil A."/>
            <person name="Chapman S.B."/>
            <person name="Priest M."/>
            <person name="Young S.K."/>
            <person name="Wortman J."/>
            <person name="Nusbaum C."/>
            <person name="Birren B."/>
        </authorList>
    </citation>
    <scope>NUCLEOTIDE SEQUENCE [LARGE SCALE GENOMIC DNA]</scope>
    <source>
        <strain evidence="3 4">CBS 43764</strain>
    </source>
</reference>
<dbReference type="RefSeq" id="XP_016217505.1">
    <property type="nucleotide sequence ID" value="XM_016354493.1"/>
</dbReference>
<feature type="compositionally biased region" description="Polar residues" evidence="2">
    <location>
        <begin position="206"/>
        <end position="225"/>
    </location>
</feature>
<comment type="similarity">
    <text evidence="1">Belongs to the complex I NDUFA12 subunit family.</text>
</comment>
<sequence>MYTKDDVSRFQDGDQSPVANGGCDVYYAGHSSMYRGRLVALSKRTVNALCAGIAASQLRSIIFHITQGVLRKSKLRDAILIMPPTPGALKRLWWKWKSLRLPWRKKWLVGFDLAGNTFWEFKDALHAGRVRRIVSYGTKVHFSEVKLTPQWIQWLRHARVEPPSINEQQLDEIRQAQMKELAARADARWAAKESALDMPTPRRQLPSATQTSESTPQDMNRQAQVPNKAFEAAEKPKEEIPSLLQDRAAQDVPKGTPSTTSPQPPKKVKEFTAYKLAKDVEQQPEPWTPKAMKRR</sequence>